<feature type="domain" description="Helicase C-terminal" evidence="7">
    <location>
        <begin position="215"/>
        <end position="380"/>
    </location>
</feature>
<keyword evidence="4" id="KW-0067">ATP-binding</keyword>
<dbReference type="InterPro" id="IPR011545">
    <property type="entry name" value="DEAD/DEAH_box_helicase_dom"/>
</dbReference>
<protein>
    <submittedName>
        <fullName evidence="8">ATP-dependent RNA helicase RhlE</fullName>
    </submittedName>
</protein>
<dbReference type="PROSITE" id="PS51194">
    <property type="entry name" value="HELICASE_CTER"/>
    <property type="match status" value="1"/>
</dbReference>
<accession>A0A1G9SDT3</accession>
<evidence type="ECO:0000313" key="8">
    <source>
        <dbReference type="EMBL" id="SDM33633.1"/>
    </source>
</evidence>
<keyword evidence="2" id="KW-0378">Hydrolase</keyword>
<dbReference type="GO" id="GO:0016787">
    <property type="term" value="F:hydrolase activity"/>
    <property type="evidence" value="ECO:0007669"/>
    <property type="project" value="UniProtKB-KW"/>
</dbReference>
<dbReference type="InterPro" id="IPR027417">
    <property type="entry name" value="P-loop_NTPase"/>
</dbReference>
<dbReference type="PROSITE" id="PS51192">
    <property type="entry name" value="HELICASE_ATP_BIND_1"/>
    <property type="match status" value="1"/>
</dbReference>
<dbReference type="SMART" id="SM00487">
    <property type="entry name" value="DEXDc"/>
    <property type="match status" value="1"/>
</dbReference>
<dbReference type="GO" id="GO:0005829">
    <property type="term" value="C:cytosol"/>
    <property type="evidence" value="ECO:0007669"/>
    <property type="project" value="TreeGrafter"/>
</dbReference>
<dbReference type="InterPro" id="IPR014001">
    <property type="entry name" value="Helicase_ATP-bd"/>
</dbReference>
<dbReference type="GO" id="GO:0003676">
    <property type="term" value="F:nucleic acid binding"/>
    <property type="evidence" value="ECO:0007669"/>
    <property type="project" value="InterPro"/>
</dbReference>
<dbReference type="STRING" id="990371.SAMN05421813_11012"/>
<gene>
    <name evidence="8" type="ORF">SAMN05421813_11012</name>
</gene>
<evidence type="ECO:0000256" key="1">
    <source>
        <dbReference type="ARBA" id="ARBA00022741"/>
    </source>
</evidence>
<evidence type="ECO:0000256" key="5">
    <source>
        <dbReference type="ARBA" id="ARBA00038437"/>
    </source>
</evidence>
<dbReference type="Proteomes" id="UP000199226">
    <property type="component" value="Unassembled WGS sequence"/>
</dbReference>
<evidence type="ECO:0000256" key="3">
    <source>
        <dbReference type="ARBA" id="ARBA00022806"/>
    </source>
</evidence>
<dbReference type="InterPro" id="IPR050079">
    <property type="entry name" value="DEAD_box_RNA_helicase"/>
</dbReference>
<dbReference type="SUPFAM" id="SSF52540">
    <property type="entry name" value="P-loop containing nucleoside triphosphate hydrolases"/>
    <property type="match status" value="2"/>
</dbReference>
<keyword evidence="9" id="KW-1185">Reference proteome</keyword>
<feature type="domain" description="Helicase ATP-binding" evidence="6">
    <location>
        <begin position="33"/>
        <end position="203"/>
    </location>
</feature>
<keyword evidence="3 8" id="KW-0347">Helicase</keyword>
<proteinExistence type="inferred from homology"/>
<evidence type="ECO:0000313" key="9">
    <source>
        <dbReference type="Proteomes" id="UP000199226"/>
    </source>
</evidence>
<dbReference type="GO" id="GO:0003724">
    <property type="term" value="F:RNA helicase activity"/>
    <property type="evidence" value="ECO:0007669"/>
    <property type="project" value="TreeGrafter"/>
</dbReference>
<evidence type="ECO:0000259" key="6">
    <source>
        <dbReference type="PROSITE" id="PS51192"/>
    </source>
</evidence>
<dbReference type="PANTHER" id="PTHR47959:SF1">
    <property type="entry name" value="ATP-DEPENDENT RNA HELICASE DBPA"/>
    <property type="match status" value="1"/>
</dbReference>
<reference evidence="9" key="1">
    <citation type="submission" date="2016-10" db="EMBL/GenBank/DDBJ databases">
        <authorList>
            <person name="Varghese N."/>
            <person name="Submissions S."/>
        </authorList>
    </citation>
    <scope>NUCLEOTIDE SEQUENCE [LARGE SCALE GENOMIC DNA]</scope>
    <source>
        <strain evidence="9">DSM 24536</strain>
    </source>
</reference>
<dbReference type="EMBL" id="FNHH01000010">
    <property type="protein sequence ID" value="SDM33633.1"/>
    <property type="molecule type" value="Genomic_DNA"/>
</dbReference>
<dbReference type="Pfam" id="PF00270">
    <property type="entry name" value="DEAD"/>
    <property type="match status" value="1"/>
</dbReference>
<dbReference type="AlphaFoldDB" id="A0A1G9SDT3"/>
<evidence type="ECO:0000259" key="7">
    <source>
        <dbReference type="PROSITE" id="PS51194"/>
    </source>
</evidence>
<dbReference type="GO" id="GO:0005524">
    <property type="term" value="F:ATP binding"/>
    <property type="evidence" value="ECO:0007669"/>
    <property type="project" value="UniProtKB-KW"/>
</dbReference>
<dbReference type="RefSeq" id="WP_245704485.1">
    <property type="nucleotide sequence ID" value="NZ_FNHH01000010.1"/>
</dbReference>
<evidence type="ECO:0000256" key="4">
    <source>
        <dbReference type="ARBA" id="ARBA00022840"/>
    </source>
</evidence>
<sequence length="428" mass="48405">MVLLEKLKLSKPLVRAMTDAGYLGPKEIQLKTMSRILGAQDIIAIAPQGSGKTSTYVLGSLMRLKYGFEEAPRALVLVPDKEHVLAVIERYELLNKNKTIRIVGLYPEGGMESQMNALADGADIVVATPDRARAIYLKLGLNLNKIMMFIVDDAAEIVKRGMQLPVAELARSIVKCQHLIFTDVFHDKLNLLTSQFMNQATTFEIDDLGEQKLETIDQILYKVPDFKTKVNLLNLLLKDKDVFSKVLVFVNTRLTAEKVFKSLFKYLDKEIAIYKPLFFDHPGFDLIDDFKQSEDTRILLVADDLKESLDLNDIPFIFHLEMPLEMETFIGRIVKNTSIESGEALAISFATDLELSMVKKIEQAIGLPIPLAELPEDLVIEKDKPKKTVKTEVQETESGSAFHAKKQSNIKDYNYSSREKAKMKFKNR</sequence>
<dbReference type="InterPro" id="IPR001650">
    <property type="entry name" value="Helicase_C-like"/>
</dbReference>
<organism evidence="8 9">
    <name type="scientific">Daejeonella rubra</name>
    <dbReference type="NCBI Taxonomy" id="990371"/>
    <lineage>
        <taxon>Bacteria</taxon>
        <taxon>Pseudomonadati</taxon>
        <taxon>Bacteroidota</taxon>
        <taxon>Sphingobacteriia</taxon>
        <taxon>Sphingobacteriales</taxon>
        <taxon>Sphingobacteriaceae</taxon>
        <taxon>Daejeonella</taxon>
    </lineage>
</organism>
<dbReference type="PANTHER" id="PTHR47959">
    <property type="entry name" value="ATP-DEPENDENT RNA HELICASE RHLE-RELATED"/>
    <property type="match status" value="1"/>
</dbReference>
<comment type="similarity">
    <text evidence="5">Belongs to the DEAD box helicase family.</text>
</comment>
<dbReference type="Gene3D" id="3.40.50.300">
    <property type="entry name" value="P-loop containing nucleotide triphosphate hydrolases"/>
    <property type="match status" value="2"/>
</dbReference>
<name>A0A1G9SDT3_9SPHI</name>
<keyword evidence="1" id="KW-0547">Nucleotide-binding</keyword>
<evidence type="ECO:0000256" key="2">
    <source>
        <dbReference type="ARBA" id="ARBA00022801"/>
    </source>
</evidence>